<organism evidence="1 2">
    <name type="scientific">Funneliformis mosseae</name>
    <name type="common">Endomycorrhizal fungus</name>
    <name type="synonym">Glomus mosseae</name>
    <dbReference type="NCBI Taxonomy" id="27381"/>
    <lineage>
        <taxon>Eukaryota</taxon>
        <taxon>Fungi</taxon>
        <taxon>Fungi incertae sedis</taxon>
        <taxon>Mucoromycota</taxon>
        <taxon>Glomeromycotina</taxon>
        <taxon>Glomeromycetes</taxon>
        <taxon>Glomerales</taxon>
        <taxon>Glomeraceae</taxon>
        <taxon>Funneliformis</taxon>
    </lineage>
</organism>
<name>A0A9N8VXB5_FUNMO</name>
<dbReference type="Proteomes" id="UP000789375">
    <property type="component" value="Unassembled WGS sequence"/>
</dbReference>
<sequence>MTRKRAIASIINDEKQVNHSSDIYTHKRSKLCYYCSKCNGNLVDLHTKELHDLKDQKSGSNSSNESTMINMIQENKVEFETAIIYESLISDSLHQFGQIQRNV</sequence>
<evidence type="ECO:0000313" key="2">
    <source>
        <dbReference type="Proteomes" id="UP000789375"/>
    </source>
</evidence>
<comment type="caution">
    <text evidence="1">The sequence shown here is derived from an EMBL/GenBank/DDBJ whole genome shotgun (WGS) entry which is preliminary data.</text>
</comment>
<gene>
    <name evidence="1" type="ORF">FMOSSE_LOCUS2161</name>
</gene>
<evidence type="ECO:0000313" key="1">
    <source>
        <dbReference type="EMBL" id="CAG8463498.1"/>
    </source>
</evidence>
<dbReference type="AlphaFoldDB" id="A0A9N8VXB5"/>
<proteinExistence type="predicted"/>
<accession>A0A9N8VXB5</accession>
<protein>
    <submittedName>
        <fullName evidence="1">6093_t:CDS:1</fullName>
    </submittedName>
</protein>
<reference evidence="1" key="1">
    <citation type="submission" date="2021-06" db="EMBL/GenBank/DDBJ databases">
        <authorList>
            <person name="Kallberg Y."/>
            <person name="Tangrot J."/>
            <person name="Rosling A."/>
        </authorList>
    </citation>
    <scope>NUCLEOTIDE SEQUENCE</scope>
    <source>
        <strain evidence="1">87-6 pot B 2015</strain>
    </source>
</reference>
<dbReference type="EMBL" id="CAJVPP010000271">
    <property type="protein sequence ID" value="CAG8463498.1"/>
    <property type="molecule type" value="Genomic_DNA"/>
</dbReference>
<keyword evidence="2" id="KW-1185">Reference proteome</keyword>